<keyword evidence="1" id="KW-1133">Transmembrane helix</keyword>
<organism evidence="2 3">
    <name type="scientific">Mycobacterium helveticum</name>
    <dbReference type="NCBI Taxonomy" id="2592811"/>
    <lineage>
        <taxon>Bacteria</taxon>
        <taxon>Bacillati</taxon>
        <taxon>Actinomycetota</taxon>
        <taxon>Actinomycetes</taxon>
        <taxon>Mycobacteriales</taxon>
        <taxon>Mycobacteriaceae</taxon>
        <taxon>Mycobacterium</taxon>
    </lineage>
</organism>
<gene>
    <name evidence="2" type="ORF">FPZ47_06495</name>
</gene>
<keyword evidence="3" id="KW-1185">Reference proteome</keyword>
<reference evidence="2 3" key="1">
    <citation type="submission" date="2019-07" db="EMBL/GenBank/DDBJ databases">
        <title>New Mycobacterium species.</title>
        <authorList>
            <person name="Tortoli E."/>
            <person name="Ghielmetti G."/>
            <person name="Friedel U."/>
            <person name="Trovato A."/>
        </authorList>
    </citation>
    <scope>NUCLEOTIDE SEQUENCE [LARGE SCALE GENOMIC DNA]</scope>
    <source>
        <strain evidence="2 3">16-83</strain>
    </source>
</reference>
<evidence type="ECO:0000313" key="3">
    <source>
        <dbReference type="Proteomes" id="UP000320513"/>
    </source>
</evidence>
<dbReference type="OrthoDB" id="4763628at2"/>
<dbReference type="RefSeq" id="WP_144949839.1">
    <property type="nucleotide sequence ID" value="NZ_VMQU01000018.1"/>
</dbReference>
<protein>
    <submittedName>
        <fullName evidence="2">Uncharacterized protein</fullName>
    </submittedName>
</protein>
<feature type="transmembrane region" description="Helical" evidence="1">
    <location>
        <begin position="12"/>
        <end position="32"/>
    </location>
</feature>
<dbReference type="AlphaFoldDB" id="A0A557XY68"/>
<proteinExistence type="predicted"/>
<keyword evidence="1" id="KW-0812">Transmembrane</keyword>
<evidence type="ECO:0000313" key="2">
    <source>
        <dbReference type="EMBL" id="TVS91102.1"/>
    </source>
</evidence>
<accession>A0A557XY68</accession>
<evidence type="ECO:0000256" key="1">
    <source>
        <dbReference type="SAM" id="Phobius"/>
    </source>
</evidence>
<comment type="caution">
    <text evidence="2">The sequence shown here is derived from an EMBL/GenBank/DDBJ whole genome shotgun (WGS) entry which is preliminary data.</text>
</comment>
<dbReference type="Proteomes" id="UP000320513">
    <property type="component" value="Unassembled WGS sequence"/>
</dbReference>
<dbReference type="EMBL" id="VMQU01000018">
    <property type="protein sequence ID" value="TVS91102.1"/>
    <property type="molecule type" value="Genomic_DNA"/>
</dbReference>
<name>A0A557XY68_9MYCO</name>
<keyword evidence="1" id="KW-0472">Membrane</keyword>
<sequence length="112" mass="12528">MHARRHDCGCRIRTFWFGAYWLVLGAMLVYLFRYAGRVLLILRKEPRSRATAHLYPTSAGFGVAATVIHVDWQASGRTVRGRRKPFAVADSRGGHAADPGRIHLPCNVVRVG</sequence>